<dbReference type="InterPro" id="IPR036259">
    <property type="entry name" value="MFS_trans_sf"/>
</dbReference>
<evidence type="ECO:0000256" key="4">
    <source>
        <dbReference type="ARBA" id="ARBA00022692"/>
    </source>
</evidence>
<feature type="domain" description="Major facilitator superfamily (MFS) profile" evidence="8">
    <location>
        <begin position="9"/>
        <end position="393"/>
    </location>
</feature>
<dbReference type="Gene3D" id="1.20.1250.20">
    <property type="entry name" value="MFS general substrate transporter like domains"/>
    <property type="match status" value="2"/>
</dbReference>
<evidence type="ECO:0000256" key="1">
    <source>
        <dbReference type="ARBA" id="ARBA00004651"/>
    </source>
</evidence>
<dbReference type="PANTHER" id="PTHR23514:SF3">
    <property type="entry name" value="BYPASS OF STOP CODON PROTEIN 6"/>
    <property type="match status" value="1"/>
</dbReference>
<feature type="transmembrane region" description="Helical" evidence="7">
    <location>
        <begin position="160"/>
        <end position="181"/>
    </location>
</feature>
<dbReference type="PROSITE" id="PS00216">
    <property type="entry name" value="SUGAR_TRANSPORT_1"/>
    <property type="match status" value="1"/>
</dbReference>
<dbReference type="InterPro" id="IPR051788">
    <property type="entry name" value="MFS_Transporter"/>
</dbReference>
<evidence type="ECO:0000256" key="7">
    <source>
        <dbReference type="SAM" id="Phobius"/>
    </source>
</evidence>
<keyword evidence="5 7" id="KW-1133">Transmembrane helix</keyword>
<feature type="transmembrane region" description="Helical" evidence="7">
    <location>
        <begin position="253"/>
        <end position="270"/>
    </location>
</feature>
<comment type="caution">
    <text evidence="9">The sequence shown here is derived from an EMBL/GenBank/DDBJ whole genome shotgun (WGS) entry which is preliminary data.</text>
</comment>
<accession>A0A1S8N5R2</accession>
<proteinExistence type="inferred from homology"/>
<evidence type="ECO:0000259" key="8">
    <source>
        <dbReference type="PROSITE" id="PS50850"/>
    </source>
</evidence>
<feature type="transmembrane region" description="Helical" evidence="7">
    <location>
        <begin position="366"/>
        <end position="386"/>
    </location>
</feature>
<sequence length="395" mass="42591">MRNNKYFPTALGLYINYFIHGMGVIILSQNMNYLIEQLHTNKAGVAYVISALGIGRFIVLYISGALSDKFGRKPFVILGIITYILFFAGILVSPNVTVAFIFGILAGMANSFLDSGTIPALMECFPEAGSSANVFNKAFISAGQFLLPMGVSIIVSKNLWYGYSFVFCIIVLVINAIYLFTRPFPAINADKKEEVAVTEEANDKKSKFWIEGIALIVIGFTSTATFMVINTWIPSYGREVAGMVQAESLKLVSYYSIGSILAVIVTSILVKSLIKPVRVVFIYPLISLIMLIILYVSPTPTICLISAFVIGFAAAGGVLQLALTAMADIFPSSKGKITGMVYSASSIASFTVPAVTGAISSNVSNVILFNIIVTGLGVVLAIVVNFRYNVLTKAN</sequence>
<dbReference type="InterPro" id="IPR011701">
    <property type="entry name" value="MFS"/>
</dbReference>
<reference evidence="9 10" key="1">
    <citation type="submission" date="2016-05" db="EMBL/GenBank/DDBJ databases">
        <title>Microbial solvent formation.</title>
        <authorList>
            <person name="Poehlein A."/>
            <person name="Montoya Solano J.D."/>
            <person name="Flitsch S."/>
            <person name="Krabben P."/>
            <person name="Duerre P."/>
            <person name="Daniel R."/>
        </authorList>
    </citation>
    <scope>NUCLEOTIDE SEQUENCE [LARGE SCALE GENOMIC DNA]</scope>
    <source>
        <strain evidence="9 10">L1-8</strain>
    </source>
</reference>
<feature type="transmembrane region" description="Helical" evidence="7">
    <location>
        <begin position="277"/>
        <end position="298"/>
    </location>
</feature>
<keyword evidence="6 7" id="KW-0472">Membrane</keyword>
<dbReference type="GO" id="GO:0022857">
    <property type="term" value="F:transmembrane transporter activity"/>
    <property type="evidence" value="ECO:0007669"/>
    <property type="project" value="InterPro"/>
</dbReference>
<comment type="similarity">
    <text evidence="2">Belongs to the major facilitator superfamily.</text>
</comment>
<feature type="transmembrane region" description="Helical" evidence="7">
    <location>
        <begin position="75"/>
        <end position="92"/>
    </location>
</feature>
<keyword evidence="4 7" id="KW-0812">Transmembrane</keyword>
<dbReference type="AlphaFoldDB" id="A0A1S8N5R2"/>
<feature type="transmembrane region" description="Helical" evidence="7">
    <location>
        <begin position="213"/>
        <end position="233"/>
    </location>
</feature>
<dbReference type="PROSITE" id="PS50850">
    <property type="entry name" value="MFS"/>
    <property type="match status" value="1"/>
</dbReference>
<evidence type="ECO:0000313" key="10">
    <source>
        <dbReference type="Proteomes" id="UP000191154"/>
    </source>
</evidence>
<feature type="transmembrane region" description="Helical" evidence="7">
    <location>
        <begin position="43"/>
        <end position="63"/>
    </location>
</feature>
<feature type="transmembrane region" description="Helical" evidence="7">
    <location>
        <begin position="339"/>
        <end position="360"/>
    </location>
</feature>
<organism evidence="9 10">
    <name type="scientific">Clostridium saccharobutylicum</name>
    <dbReference type="NCBI Taxonomy" id="169679"/>
    <lineage>
        <taxon>Bacteria</taxon>
        <taxon>Bacillati</taxon>
        <taxon>Bacillota</taxon>
        <taxon>Clostridia</taxon>
        <taxon>Eubacteriales</taxon>
        <taxon>Clostridiaceae</taxon>
        <taxon>Clostridium</taxon>
    </lineage>
</organism>
<dbReference type="Pfam" id="PF07690">
    <property type="entry name" value="MFS_1"/>
    <property type="match status" value="1"/>
</dbReference>
<dbReference type="InterPro" id="IPR005829">
    <property type="entry name" value="Sugar_transporter_CS"/>
</dbReference>
<feature type="transmembrane region" description="Helical" evidence="7">
    <location>
        <begin position="98"/>
        <end position="122"/>
    </location>
</feature>
<dbReference type="RefSeq" id="WP_077865491.1">
    <property type="nucleotide sequence ID" value="NZ_LZYZ01000004.1"/>
</dbReference>
<dbReference type="SUPFAM" id="SSF103473">
    <property type="entry name" value="MFS general substrate transporter"/>
    <property type="match status" value="1"/>
</dbReference>
<dbReference type="STRING" id="169679.CSACC_07010"/>
<dbReference type="PANTHER" id="PTHR23514">
    <property type="entry name" value="BYPASS OF STOP CODON PROTEIN 6"/>
    <property type="match status" value="1"/>
</dbReference>
<dbReference type="InterPro" id="IPR020846">
    <property type="entry name" value="MFS_dom"/>
</dbReference>
<evidence type="ECO:0000256" key="3">
    <source>
        <dbReference type="ARBA" id="ARBA00022448"/>
    </source>
</evidence>
<feature type="transmembrane region" description="Helical" evidence="7">
    <location>
        <begin position="12"/>
        <end position="31"/>
    </location>
</feature>
<evidence type="ECO:0000256" key="6">
    <source>
        <dbReference type="ARBA" id="ARBA00023136"/>
    </source>
</evidence>
<dbReference type="Proteomes" id="UP000191154">
    <property type="component" value="Unassembled WGS sequence"/>
</dbReference>
<name>A0A1S8N5R2_CLOSA</name>
<dbReference type="GO" id="GO:0005886">
    <property type="term" value="C:plasma membrane"/>
    <property type="evidence" value="ECO:0007669"/>
    <property type="project" value="UniProtKB-SubCell"/>
</dbReference>
<keyword evidence="3" id="KW-0813">Transport</keyword>
<dbReference type="EMBL" id="LZYZ01000004">
    <property type="protein sequence ID" value="OOM11804.1"/>
    <property type="molecule type" value="Genomic_DNA"/>
</dbReference>
<evidence type="ECO:0000313" key="9">
    <source>
        <dbReference type="EMBL" id="OOM11804.1"/>
    </source>
</evidence>
<evidence type="ECO:0000256" key="5">
    <source>
        <dbReference type="ARBA" id="ARBA00022989"/>
    </source>
</evidence>
<gene>
    <name evidence="9" type="primary">ydiM_2</name>
    <name evidence="9" type="ORF">CLOSAC_22310</name>
</gene>
<feature type="transmembrane region" description="Helical" evidence="7">
    <location>
        <begin position="304"/>
        <end position="327"/>
    </location>
</feature>
<evidence type="ECO:0000256" key="2">
    <source>
        <dbReference type="ARBA" id="ARBA00008335"/>
    </source>
</evidence>
<comment type="subcellular location">
    <subcellularLocation>
        <location evidence="1">Cell membrane</location>
        <topology evidence="1">Multi-pass membrane protein</topology>
    </subcellularLocation>
</comment>
<protein>
    <submittedName>
        <fullName evidence="9">Inner membrane transport protein YdiM</fullName>
    </submittedName>
</protein>